<feature type="compositionally biased region" description="Polar residues" evidence="1">
    <location>
        <begin position="82"/>
        <end position="103"/>
    </location>
</feature>
<sequence length="472" mass="52790">MANPYAVVDDEEKGFVGEQADAPGASSYTYMYDKLPPGSHFRLLQLLPGDGGRFECQMATYPLDCPDTTHRIVHSHTAGRTPDSTVWSSTEPASRKTTPSAHSTSYATRYGCRATFTPVTLWVDALCINQADLDERASQVLLLQRVYHNADEVCMWLGTKDASSPSASSGEACTRLDILNAPGRLAFRLLRTLEAKSHMSSSRHITRESPYSAKSMDRQGLPHFPSKHWEALVNLFARPYSRRIWIVEEIIATPLAAPLYCGDLDPICWTTLTAAVAFLSRVGWHPVIESYYGGQNHLSFILTTVLIGMAWLQGATTMVDRLLIRRKAQVTRRFEATDPRDKVFALIGIANDFGHRDLLGEDNPKDGRYPYWAWSAAGWTMPTYNRPVEHVYTEYTAECILDDGVLDILSHVEDPSLRVMPDLPSWAPDFSVPMTITPLASWKTHANEGFYSATCRTFNNLLYRKTAPSWAG</sequence>
<keyword evidence="4" id="KW-1185">Reference proteome</keyword>
<accession>A0AAN6UBL7</accession>
<gene>
    <name evidence="3" type="ORF">N657DRAFT_677257</name>
</gene>
<evidence type="ECO:0000313" key="4">
    <source>
        <dbReference type="Proteomes" id="UP001302602"/>
    </source>
</evidence>
<feature type="domain" description="Heterokaryon incompatibility" evidence="2">
    <location>
        <begin position="113"/>
        <end position="249"/>
    </location>
</feature>
<dbReference type="Proteomes" id="UP001302602">
    <property type="component" value="Unassembled WGS sequence"/>
</dbReference>
<feature type="region of interest" description="Disordered" evidence="1">
    <location>
        <begin position="76"/>
        <end position="103"/>
    </location>
</feature>
<dbReference type="EMBL" id="MU853223">
    <property type="protein sequence ID" value="KAK4129670.1"/>
    <property type="molecule type" value="Genomic_DNA"/>
</dbReference>
<dbReference type="GeneID" id="87832740"/>
<dbReference type="InterPro" id="IPR010730">
    <property type="entry name" value="HET"/>
</dbReference>
<dbReference type="RefSeq" id="XP_062653441.1">
    <property type="nucleotide sequence ID" value="XM_062795972.1"/>
</dbReference>
<dbReference type="PANTHER" id="PTHR24148:SF64">
    <property type="entry name" value="HETEROKARYON INCOMPATIBILITY DOMAIN-CONTAINING PROTEIN"/>
    <property type="match status" value="1"/>
</dbReference>
<reference evidence="3" key="2">
    <citation type="submission" date="2023-05" db="EMBL/GenBank/DDBJ databases">
        <authorList>
            <consortium name="Lawrence Berkeley National Laboratory"/>
            <person name="Steindorff A."/>
            <person name="Hensen N."/>
            <person name="Bonometti L."/>
            <person name="Westerberg I."/>
            <person name="Brannstrom I.O."/>
            <person name="Guillou S."/>
            <person name="Cros-Aarteil S."/>
            <person name="Calhoun S."/>
            <person name="Haridas S."/>
            <person name="Kuo A."/>
            <person name="Mondo S."/>
            <person name="Pangilinan J."/>
            <person name="Riley R."/>
            <person name="Labutti K."/>
            <person name="Andreopoulos B."/>
            <person name="Lipzen A."/>
            <person name="Chen C."/>
            <person name="Yanf M."/>
            <person name="Daum C."/>
            <person name="Ng V."/>
            <person name="Clum A."/>
            <person name="Ohm R."/>
            <person name="Martin F."/>
            <person name="Silar P."/>
            <person name="Natvig D."/>
            <person name="Lalanne C."/>
            <person name="Gautier V."/>
            <person name="Ament-Velasquez S.L."/>
            <person name="Kruys A."/>
            <person name="Hutchinson M.I."/>
            <person name="Powell A.J."/>
            <person name="Barry K."/>
            <person name="Miller A.N."/>
            <person name="Grigoriev I.V."/>
            <person name="Debuchy R."/>
            <person name="Gladieux P."/>
            <person name="Thoren M.H."/>
            <person name="Johannesson H."/>
        </authorList>
    </citation>
    <scope>NUCLEOTIDE SEQUENCE</scope>
    <source>
        <strain evidence="3">CBS 731.68</strain>
    </source>
</reference>
<evidence type="ECO:0000256" key="1">
    <source>
        <dbReference type="SAM" id="MobiDB-lite"/>
    </source>
</evidence>
<dbReference type="PANTHER" id="PTHR24148">
    <property type="entry name" value="ANKYRIN REPEAT DOMAIN-CONTAINING PROTEIN 39 HOMOLOG-RELATED"/>
    <property type="match status" value="1"/>
</dbReference>
<reference evidence="3" key="1">
    <citation type="journal article" date="2023" name="Mol. Phylogenet. Evol.">
        <title>Genome-scale phylogeny and comparative genomics of the fungal order Sordariales.</title>
        <authorList>
            <person name="Hensen N."/>
            <person name="Bonometti L."/>
            <person name="Westerberg I."/>
            <person name="Brannstrom I.O."/>
            <person name="Guillou S."/>
            <person name="Cros-Aarteil S."/>
            <person name="Calhoun S."/>
            <person name="Haridas S."/>
            <person name="Kuo A."/>
            <person name="Mondo S."/>
            <person name="Pangilinan J."/>
            <person name="Riley R."/>
            <person name="LaButti K."/>
            <person name="Andreopoulos B."/>
            <person name="Lipzen A."/>
            <person name="Chen C."/>
            <person name="Yan M."/>
            <person name="Daum C."/>
            <person name="Ng V."/>
            <person name="Clum A."/>
            <person name="Steindorff A."/>
            <person name="Ohm R.A."/>
            <person name="Martin F."/>
            <person name="Silar P."/>
            <person name="Natvig D.O."/>
            <person name="Lalanne C."/>
            <person name="Gautier V."/>
            <person name="Ament-Velasquez S.L."/>
            <person name="Kruys A."/>
            <person name="Hutchinson M.I."/>
            <person name="Powell A.J."/>
            <person name="Barry K."/>
            <person name="Miller A.N."/>
            <person name="Grigoriev I.V."/>
            <person name="Debuchy R."/>
            <person name="Gladieux P."/>
            <person name="Hiltunen Thoren M."/>
            <person name="Johannesson H."/>
        </authorList>
    </citation>
    <scope>NUCLEOTIDE SEQUENCE</scope>
    <source>
        <strain evidence="3">CBS 731.68</strain>
    </source>
</reference>
<evidence type="ECO:0000259" key="2">
    <source>
        <dbReference type="Pfam" id="PF06985"/>
    </source>
</evidence>
<dbReference type="AlphaFoldDB" id="A0AAN6UBL7"/>
<comment type="caution">
    <text evidence="3">The sequence shown here is derived from an EMBL/GenBank/DDBJ whole genome shotgun (WGS) entry which is preliminary data.</text>
</comment>
<dbReference type="InterPro" id="IPR052895">
    <property type="entry name" value="HetReg/Transcr_Mod"/>
</dbReference>
<name>A0AAN6UBL7_9PEZI</name>
<dbReference type="Pfam" id="PF06985">
    <property type="entry name" value="HET"/>
    <property type="match status" value="1"/>
</dbReference>
<protein>
    <recommendedName>
        <fullName evidence="2">Heterokaryon incompatibility domain-containing protein</fullName>
    </recommendedName>
</protein>
<evidence type="ECO:0000313" key="3">
    <source>
        <dbReference type="EMBL" id="KAK4129670.1"/>
    </source>
</evidence>
<organism evidence="3 4">
    <name type="scientific">Parathielavia appendiculata</name>
    <dbReference type="NCBI Taxonomy" id="2587402"/>
    <lineage>
        <taxon>Eukaryota</taxon>
        <taxon>Fungi</taxon>
        <taxon>Dikarya</taxon>
        <taxon>Ascomycota</taxon>
        <taxon>Pezizomycotina</taxon>
        <taxon>Sordariomycetes</taxon>
        <taxon>Sordariomycetidae</taxon>
        <taxon>Sordariales</taxon>
        <taxon>Chaetomiaceae</taxon>
        <taxon>Parathielavia</taxon>
    </lineage>
</organism>
<proteinExistence type="predicted"/>